<dbReference type="SUPFAM" id="SSF53187">
    <property type="entry name" value="Zn-dependent exopeptidases"/>
    <property type="match status" value="1"/>
</dbReference>
<comment type="catalytic activity">
    <reaction evidence="19">
        <text>L-cysteinylglycine + H2O = L-cysteine + glycine</text>
        <dbReference type="Rhea" id="RHEA:28783"/>
        <dbReference type="ChEBI" id="CHEBI:15377"/>
        <dbReference type="ChEBI" id="CHEBI:35235"/>
        <dbReference type="ChEBI" id="CHEBI:57305"/>
        <dbReference type="ChEBI" id="CHEBI:61694"/>
    </reaction>
    <physiologicalReaction direction="left-to-right" evidence="19">
        <dbReference type="Rhea" id="RHEA:28784"/>
    </physiologicalReaction>
</comment>
<protein>
    <recommendedName>
        <fullName evidence="6">Cytosol aminopeptidase</fullName>
        <ecNumber evidence="4">3.4.11.1</ecNumber>
        <ecNumber evidence="5">3.4.11.5</ecNumber>
        <ecNumber evidence="11">3.4.13.23</ecNumber>
    </recommendedName>
    <alternativeName>
        <fullName evidence="14">Cysteinylglycine-S-conjugate dipeptidase</fullName>
    </alternativeName>
    <alternativeName>
        <fullName evidence="15">Leucine aminopeptidase 3</fullName>
    </alternativeName>
    <alternativeName>
        <fullName evidence="16">Leucyl aminopeptidase</fullName>
    </alternativeName>
    <alternativeName>
        <fullName evidence="13">Proline aminopeptidase</fullName>
    </alternativeName>
    <alternativeName>
        <fullName evidence="12">Prolyl aminopeptidase</fullName>
    </alternativeName>
</protein>
<evidence type="ECO:0000256" key="2">
    <source>
        <dbReference type="ARBA" id="ARBA00001585"/>
    </source>
</evidence>
<evidence type="ECO:0000256" key="1">
    <source>
        <dbReference type="ARBA" id="ARBA00000135"/>
    </source>
</evidence>
<dbReference type="Pfam" id="PF00883">
    <property type="entry name" value="Peptidase_M17"/>
    <property type="match status" value="1"/>
</dbReference>
<dbReference type="InterPro" id="IPR008283">
    <property type="entry name" value="Peptidase_M17_N"/>
</dbReference>
<dbReference type="PRINTS" id="PR00481">
    <property type="entry name" value="LAMNOPPTDASE"/>
</dbReference>
<dbReference type="GO" id="GO:0006508">
    <property type="term" value="P:proteolysis"/>
    <property type="evidence" value="ECO:0007669"/>
    <property type="project" value="UniProtKB-KW"/>
</dbReference>
<evidence type="ECO:0000256" key="8">
    <source>
        <dbReference type="ARBA" id="ARBA00022670"/>
    </source>
</evidence>
<keyword evidence="22" id="KW-1185">Reference proteome</keyword>
<comment type="caution">
    <text evidence="21">The sequence shown here is derived from an EMBL/GenBank/DDBJ whole genome shotgun (WGS) entry which is preliminary data.</text>
</comment>
<evidence type="ECO:0000256" key="16">
    <source>
        <dbReference type="ARBA" id="ARBA00033172"/>
    </source>
</evidence>
<sequence>MYSMQTAKKGIVLGVYNDKFEENKTLTLTPTSEKFNEQSQGKLLSHLKFIESEIKPGKSFVFWGLHDEYHAVAVTGLGEKNKQIDPLELVDPKKETIRQAAAAGCNALKSVGIKNVEVESLEDAEAAAEGSLLGTWKFQEYKTKKDELCNVKLFSNDELDLDKWKRGIVKANAQNLARKLADTPSNLMTPTIFCDQIKEVLNSPDILIDVHDECWAKQEGMEAFLAVAKGSVEAPKFLELTYSKGGNDAPYVLIGKGVTFDAGGISLKPSASMDHMRADMGGAASVAATLYAVDKLKIPVNLKILIPLVENLPSGNALKPGDVIKAKNGKSICVNNTDAEGRLILADALCYSAKFSPKWVLDIATLTGAMAVAIGSAATGVFTNSDNLYRILQEVSLNTGDRVWRFPLWKHYYNQITKNNAYDLNNIGPSRTGGSCTAAAFLWEFVPEKTEWLHLDMAGVMGPQSDASMPYLGSGMTGRPTRTLIEFIEAQLKC</sequence>
<evidence type="ECO:0000256" key="18">
    <source>
        <dbReference type="ARBA" id="ARBA00047881"/>
    </source>
</evidence>
<evidence type="ECO:0000256" key="17">
    <source>
        <dbReference type="ARBA" id="ARBA00045966"/>
    </source>
</evidence>
<evidence type="ECO:0000256" key="3">
    <source>
        <dbReference type="ARBA" id="ARBA00009528"/>
    </source>
</evidence>
<dbReference type="GO" id="GO:0030145">
    <property type="term" value="F:manganese ion binding"/>
    <property type="evidence" value="ECO:0007669"/>
    <property type="project" value="InterPro"/>
</dbReference>
<dbReference type="Gene3D" id="3.40.630.10">
    <property type="entry name" value="Zn peptidases"/>
    <property type="match status" value="1"/>
</dbReference>
<comment type="similarity">
    <text evidence="3">Belongs to the peptidase M17 family.</text>
</comment>
<dbReference type="EC" id="3.4.11.1" evidence="4"/>
<dbReference type="SUPFAM" id="SSF52949">
    <property type="entry name" value="Macro domain-like"/>
    <property type="match status" value="1"/>
</dbReference>
<evidence type="ECO:0000256" key="15">
    <source>
        <dbReference type="ARBA" id="ARBA00031564"/>
    </source>
</evidence>
<dbReference type="InterPro" id="IPR023042">
    <property type="entry name" value="Peptidase_M17_leu_NH2_pept"/>
</dbReference>
<dbReference type="PANTHER" id="PTHR11963:SF23">
    <property type="entry name" value="CYTOSOL AMINOPEPTIDASE"/>
    <property type="match status" value="1"/>
</dbReference>
<organism evidence="21 22">
    <name type="scientific">Henosepilachna vigintioctopunctata</name>
    <dbReference type="NCBI Taxonomy" id="420089"/>
    <lineage>
        <taxon>Eukaryota</taxon>
        <taxon>Metazoa</taxon>
        <taxon>Ecdysozoa</taxon>
        <taxon>Arthropoda</taxon>
        <taxon>Hexapoda</taxon>
        <taxon>Insecta</taxon>
        <taxon>Pterygota</taxon>
        <taxon>Neoptera</taxon>
        <taxon>Endopterygota</taxon>
        <taxon>Coleoptera</taxon>
        <taxon>Polyphaga</taxon>
        <taxon>Cucujiformia</taxon>
        <taxon>Coccinelloidea</taxon>
        <taxon>Coccinellidae</taxon>
        <taxon>Epilachninae</taxon>
        <taxon>Epilachnini</taxon>
        <taxon>Henosepilachna</taxon>
    </lineage>
</organism>
<name>A0AAW1UJT7_9CUCU</name>
<evidence type="ECO:0000313" key="21">
    <source>
        <dbReference type="EMBL" id="KAK9883294.1"/>
    </source>
</evidence>
<dbReference type="HAMAP" id="MF_00181">
    <property type="entry name" value="Cytosol_peptidase_M17"/>
    <property type="match status" value="1"/>
</dbReference>
<dbReference type="Pfam" id="PF02789">
    <property type="entry name" value="Peptidase_M17_N"/>
    <property type="match status" value="1"/>
</dbReference>
<evidence type="ECO:0000313" key="22">
    <source>
        <dbReference type="Proteomes" id="UP001431783"/>
    </source>
</evidence>
<keyword evidence="7" id="KW-0031">Aminopeptidase</keyword>
<feature type="domain" description="Cytosol aminopeptidase" evidence="20">
    <location>
        <begin position="336"/>
        <end position="343"/>
    </location>
</feature>
<dbReference type="AlphaFoldDB" id="A0AAW1UJT7"/>
<evidence type="ECO:0000256" key="14">
    <source>
        <dbReference type="ARBA" id="ARBA00030997"/>
    </source>
</evidence>
<dbReference type="EC" id="3.4.13.23" evidence="11"/>
<dbReference type="EMBL" id="JARQZJ010000091">
    <property type="protein sequence ID" value="KAK9883294.1"/>
    <property type="molecule type" value="Genomic_DNA"/>
</dbReference>
<dbReference type="Gene3D" id="3.40.220.10">
    <property type="entry name" value="Leucine Aminopeptidase, subunit E, domain 1"/>
    <property type="match status" value="1"/>
</dbReference>
<evidence type="ECO:0000256" key="12">
    <source>
        <dbReference type="ARBA" id="ARBA00029605"/>
    </source>
</evidence>
<keyword evidence="8" id="KW-0645">Protease</keyword>
<gene>
    <name evidence="21" type="ORF">WA026_001475</name>
</gene>
<dbReference type="PROSITE" id="PS00631">
    <property type="entry name" value="CYTOSOL_AP"/>
    <property type="match status" value="1"/>
</dbReference>
<dbReference type="Proteomes" id="UP001431783">
    <property type="component" value="Unassembled WGS sequence"/>
</dbReference>
<dbReference type="GO" id="GO:0005737">
    <property type="term" value="C:cytoplasm"/>
    <property type="evidence" value="ECO:0007669"/>
    <property type="project" value="InterPro"/>
</dbReference>
<dbReference type="InterPro" id="IPR043472">
    <property type="entry name" value="Macro_dom-like"/>
</dbReference>
<reference evidence="21 22" key="1">
    <citation type="submission" date="2023-03" db="EMBL/GenBank/DDBJ databases">
        <title>Genome insight into feeding habits of ladybird beetles.</title>
        <authorList>
            <person name="Li H.-S."/>
            <person name="Huang Y.-H."/>
            <person name="Pang H."/>
        </authorList>
    </citation>
    <scope>NUCLEOTIDE SEQUENCE [LARGE SCALE GENOMIC DNA]</scope>
    <source>
        <strain evidence="21">SYSU_2023b</strain>
        <tissue evidence="21">Whole body</tissue>
    </source>
</reference>
<comment type="catalytic activity">
    <reaction evidence="1">
        <text>Release of an N-terminal amino acid, Xaa-|-Yaa-, in which Xaa is preferably Leu, but may be other amino acids including Pro although not Arg or Lys, and Yaa may be Pro. Amino acid amides and methyl esters are also readily hydrolyzed, but rates on arylamides are exceedingly low.</text>
        <dbReference type="EC" id="3.4.11.1"/>
    </reaction>
</comment>
<evidence type="ECO:0000256" key="5">
    <source>
        <dbReference type="ARBA" id="ARBA00012568"/>
    </source>
</evidence>
<dbReference type="GO" id="GO:0070006">
    <property type="term" value="F:metalloaminopeptidase activity"/>
    <property type="evidence" value="ECO:0007669"/>
    <property type="project" value="InterPro"/>
</dbReference>
<comment type="catalytic activity">
    <reaction evidence="18">
        <text>S-benzyl-L-cysteinylglycine + H2O = S-benzyl-L-cysteine + glycine</text>
        <dbReference type="Rhea" id="RHEA:62568"/>
        <dbReference type="ChEBI" id="CHEBI:15377"/>
        <dbReference type="ChEBI" id="CHEBI:57305"/>
        <dbReference type="ChEBI" id="CHEBI:145802"/>
        <dbReference type="ChEBI" id="CHEBI:145803"/>
    </reaction>
    <physiologicalReaction direction="left-to-right" evidence="18">
        <dbReference type="Rhea" id="RHEA:62569"/>
    </physiologicalReaction>
</comment>
<comment type="catalytic activity">
    <reaction evidence="2">
        <text>Release of N-terminal proline from a peptide.</text>
        <dbReference type="EC" id="3.4.11.5"/>
    </reaction>
</comment>
<evidence type="ECO:0000256" key="6">
    <source>
        <dbReference type="ARBA" id="ARBA00014190"/>
    </source>
</evidence>
<evidence type="ECO:0000256" key="4">
    <source>
        <dbReference type="ARBA" id="ARBA00012565"/>
    </source>
</evidence>
<dbReference type="InterPro" id="IPR011356">
    <property type="entry name" value="Leucine_aapep/pepB"/>
</dbReference>
<evidence type="ECO:0000256" key="10">
    <source>
        <dbReference type="ARBA" id="ARBA00023511"/>
    </source>
</evidence>
<dbReference type="CDD" id="cd00433">
    <property type="entry name" value="Peptidase_M17"/>
    <property type="match status" value="1"/>
</dbReference>
<dbReference type="PANTHER" id="PTHR11963">
    <property type="entry name" value="LEUCINE AMINOPEPTIDASE-RELATED"/>
    <property type="match status" value="1"/>
</dbReference>
<dbReference type="InterPro" id="IPR000819">
    <property type="entry name" value="Peptidase_M17_C"/>
</dbReference>
<dbReference type="EC" id="3.4.11.5" evidence="5"/>
<comment type="catalytic activity">
    <reaction evidence="10">
        <text>an S-substituted L-cysteinylglycine + H2O = an S-substituted L-cysteine + glycine</text>
        <dbReference type="Rhea" id="RHEA:60444"/>
        <dbReference type="ChEBI" id="CHEBI:15377"/>
        <dbReference type="ChEBI" id="CHEBI:57305"/>
        <dbReference type="ChEBI" id="CHEBI:58717"/>
        <dbReference type="ChEBI" id="CHEBI:143103"/>
        <dbReference type="EC" id="3.4.13.23"/>
    </reaction>
    <physiologicalReaction direction="left-to-right" evidence="10">
        <dbReference type="Rhea" id="RHEA:60445"/>
    </physiologicalReaction>
</comment>
<evidence type="ECO:0000256" key="19">
    <source>
        <dbReference type="ARBA" id="ARBA00049107"/>
    </source>
</evidence>
<keyword evidence="9" id="KW-0378">Hydrolase</keyword>
<evidence type="ECO:0000259" key="20">
    <source>
        <dbReference type="PROSITE" id="PS00631"/>
    </source>
</evidence>
<comment type="function">
    <text evidence="17">Cytosolic metallopeptidase that catalyzes the removal of unsubstituted N-terminal hydrophobic amino acids from various peptides. The presence of Zn(2+) ions is essential for the peptidase activity, and the association with other cofactors can modulate the substrate spectificity of the enzyme. For instance, in the presence of Mn(2+), it displays a specific Cys-Gly hydrolyzing activity of Cys-Gly-S-conjugates. Involved in the metabolism of glutathione and in the degradation of glutathione S-conjugates, which may play a role in the control of the cell redox status.</text>
</comment>
<evidence type="ECO:0000256" key="9">
    <source>
        <dbReference type="ARBA" id="ARBA00022801"/>
    </source>
</evidence>
<evidence type="ECO:0000256" key="13">
    <source>
        <dbReference type="ARBA" id="ARBA00030930"/>
    </source>
</evidence>
<evidence type="ECO:0000256" key="7">
    <source>
        <dbReference type="ARBA" id="ARBA00022438"/>
    </source>
</evidence>
<evidence type="ECO:0000256" key="11">
    <source>
        <dbReference type="ARBA" id="ARBA00023625"/>
    </source>
</evidence>
<accession>A0AAW1UJT7</accession>
<proteinExistence type="inferred from homology"/>